<name>A0ABS4CSY0_9BACI</name>
<protein>
    <submittedName>
        <fullName evidence="1">2,4-dienoyl-CoA reductase-like NADH-dependent reductase (Old Yellow Enzyme family)</fullName>
    </submittedName>
</protein>
<dbReference type="Proteomes" id="UP000674416">
    <property type="component" value="Unassembled WGS sequence"/>
</dbReference>
<dbReference type="EMBL" id="JAFDST010000001">
    <property type="protein sequence ID" value="MBP1080276.1"/>
    <property type="molecule type" value="Genomic_DNA"/>
</dbReference>
<reference evidence="1 2" key="1">
    <citation type="submission" date="2021-01" db="EMBL/GenBank/DDBJ databases">
        <title>Genomic Encyclopedia of Type Strains, Phase IV (KMG-IV): sequencing the most valuable type-strain genomes for metagenomic binning, comparative biology and taxonomic classification.</title>
        <authorList>
            <person name="Goeker M."/>
        </authorList>
    </citation>
    <scope>NUCLEOTIDE SEQUENCE [LARGE SCALE GENOMIC DNA]</scope>
    <source>
        <strain evidence="1 2">DSM 103394</strain>
    </source>
</reference>
<proteinExistence type="predicted"/>
<gene>
    <name evidence="1" type="ORF">JOC74_000764</name>
</gene>
<evidence type="ECO:0000313" key="2">
    <source>
        <dbReference type="Proteomes" id="UP000674416"/>
    </source>
</evidence>
<dbReference type="SUPFAM" id="SSF51395">
    <property type="entry name" value="FMN-linked oxidoreductases"/>
    <property type="match status" value="1"/>
</dbReference>
<accession>A0ABS4CSY0</accession>
<sequence>MADRIVQKGEAELVAVGRGMLRNPYWQMTLL</sequence>
<comment type="caution">
    <text evidence="1">The sequence shown here is derived from an EMBL/GenBank/DDBJ whole genome shotgun (WGS) entry which is preliminary data.</text>
</comment>
<organism evidence="1 2">
    <name type="scientific">Bacillus capparidis</name>
    <dbReference type="NCBI Taxonomy" id="1840411"/>
    <lineage>
        <taxon>Bacteria</taxon>
        <taxon>Bacillati</taxon>
        <taxon>Bacillota</taxon>
        <taxon>Bacilli</taxon>
        <taxon>Bacillales</taxon>
        <taxon>Bacillaceae</taxon>
        <taxon>Bacillus</taxon>
    </lineage>
</organism>
<evidence type="ECO:0000313" key="1">
    <source>
        <dbReference type="EMBL" id="MBP1080276.1"/>
    </source>
</evidence>
<keyword evidence="2" id="KW-1185">Reference proteome</keyword>